<dbReference type="Proteomes" id="UP000198649">
    <property type="component" value="Unassembled WGS sequence"/>
</dbReference>
<sequence>MAVGLGGEQYADPVALDAAYSSAMLVCAGLLVAGGALSWVTIRNPAFLRFG</sequence>
<evidence type="ECO:0000313" key="3">
    <source>
        <dbReference type="Proteomes" id="UP000198649"/>
    </source>
</evidence>
<keyword evidence="1" id="KW-0472">Membrane</keyword>
<feature type="transmembrane region" description="Helical" evidence="1">
    <location>
        <begin position="20"/>
        <end position="42"/>
    </location>
</feature>
<evidence type="ECO:0000256" key="1">
    <source>
        <dbReference type="SAM" id="Phobius"/>
    </source>
</evidence>
<dbReference type="EMBL" id="FOQG01000006">
    <property type="protein sequence ID" value="SFI24044.1"/>
    <property type="molecule type" value="Genomic_DNA"/>
</dbReference>
<keyword evidence="3" id="KW-1185">Reference proteome</keyword>
<accession>A0A1I3GKP3</accession>
<name>A0A1I3GKP3_9ACTN</name>
<reference evidence="2 3" key="1">
    <citation type="submission" date="2016-10" db="EMBL/GenBank/DDBJ databases">
        <authorList>
            <person name="de Groot N.N."/>
        </authorList>
    </citation>
    <scope>NUCLEOTIDE SEQUENCE [LARGE SCALE GENOMIC DNA]</scope>
    <source>
        <strain evidence="2 3">CGMCC 1.11156</strain>
    </source>
</reference>
<keyword evidence="1" id="KW-1133">Transmembrane helix</keyword>
<dbReference type="AlphaFoldDB" id="A0A1I3GKP3"/>
<evidence type="ECO:0000313" key="2">
    <source>
        <dbReference type="EMBL" id="SFI24044.1"/>
    </source>
</evidence>
<protein>
    <submittedName>
        <fullName evidence="2">Uncharacterized protein</fullName>
    </submittedName>
</protein>
<dbReference type="STRING" id="1005945.SAMN05216561_106176"/>
<keyword evidence="1" id="KW-0812">Transmembrane</keyword>
<proteinExistence type="predicted"/>
<organism evidence="2 3">
    <name type="scientific">Nocardioides psychrotolerans</name>
    <dbReference type="NCBI Taxonomy" id="1005945"/>
    <lineage>
        <taxon>Bacteria</taxon>
        <taxon>Bacillati</taxon>
        <taxon>Actinomycetota</taxon>
        <taxon>Actinomycetes</taxon>
        <taxon>Propionibacteriales</taxon>
        <taxon>Nocardioidaceae</taxon>
        <taxon>Nocardioides</taxon>
    </lineage>
</organism>
<gene>
    <name evidence="2" type="ORF">SAMN05216561_106176</name>
</gene>